<protein>
    <recommendedName>
        <fullName evidence="4">Lipoprotein</fullName>
    </recommendedName>
</protein>
<dbReference type="AlphaFoldDB" id="A0A212TEB5"/>
<accession>A0A212TEB5</accession>
<evidence type="ECO:0000313" key="2">
    <source>
        <dbReference type="EMBL" id="SNC64408.1"/>
    </source>
</evidence>
<evidence type="ECO:0000256" key="1">
    <source>
        <dbReference type="SAM" id="MobiDB-lite"/>
    </source>
</evidence>
<evidence type="ECO:0000313" key="3">
    <source>
        <dbReference type="Proteomes" id="UP000198122"/>
    </source>
</evidence>
<dbReference type="Proteomes" id="UP000198122">
    <property type="component" value="Unassembled WGS sequence"/>
</dbReference>
<name>A0A212TEB5_9MICO</name>
<feature type="region of interest" description="Disordered" evidence="1">
    <location>
        <begin position="22"/>
        <end position="62"/>
    </location>
</feature>
<keyword evidence="3" id="KW-1185">Reference proteome</keyword>
<reference evidence="2 3" key="1">
    <citation type="submission" date="2017-06" db="EMBL/GenBank/DDBJ databases">
        <authorList>
            <person name="Kim H.J."/>
            <person name="Triplett B.A."/>
        </authorList>
    </citation>
    <scope>NUCLEOTIDE SEQUENCE [LARGE SCALE GENOMIC DNA]</scope>
    <source>
        <strain evidence="2 3">DSM 22179</strain>
    </source>
</reference>
<feature type="compositionally biased region" description="Low complexity" evidence="1">
    <location>
        <begin position="27"/>
        <end position="47"/>
    </location>
</feature>
<dbReference type="EMBL" id="FYEZ01000001">
    <property type="protein sequence ID" value="SNC64408.1"/>
    <property type="molecule type" value="Genomic_DNA"/>
</dbReference>
<proteinExistence type="predicted"/>
<sequence>MFTRFSALVMVGAALTVAGCDNDAEDQPTSSDSTTSATSPSPSEQAARSTDGPSESDLLAPTAEGGVLYHELPDEAPDVRMSGTFDYRDGCLTSVDPDTDERYPVSIPVGSTVDADGVTLPDGTSIALGEPFHSGGWEERDGGSDEGPAVADMGTLDQAEDYVKKCDIDPTTIDRFLWVHGELSPATD</sequence>
<dbReference type="PROSITE" id="PS51257">
    <property type="entry name" value="PROKAR_LIPOPROTEIN"/>
    <property type="match status" value="1"/>
</dbReference>
<evidence type="ECO:0008006" key="4">
    <source>
        <dbReference type="Google" id="ProtNLM"/>
    </source>
</evidence>
<organism evidence="2 3">
    <name type="scientific">Kytococcus aerolatus</name>
    <dbReference type="NCBI Taxonomy" id="592308"/>
    <lineage>
        <taxon>Bacteria</taxon>
        <taxon>Bacillati</taxon>
        <taxon>Actinomycetota</taxon>
        <taxon>Actinomycetes</taxon>
        <taxon>Micrococcales</taxon>
        <taxon>Kytococcaceae</taxon>
        <taxon>Kytococcus</taxon>
    </lineage>
</organism>
<dbReference type="OrthoDB" id="4931671at2"/>
<gene>
    <name evidence="2" type="ORF">SAMN05445756_1105</name>
</gene>
<dbReference type="RefSeq" id="WP_088818000.1">
    <property type="nucleotide sequence ID" value="NZ_FYEZ01000001.1"/>
</dbReference>